<keyword evidence="5" id="KW-0614">Plasmid</keyword>
<dbReference type="Proteomes" id="UP001348817">
    <property type="component" value="Plasmid pFA1"/>
</dbReference>
<proteinExistence type="predicted"/>
<feature type="domain" description="HTH araC/xylS-type" evidence="4">
    <location>
        <begin position="192"/>
        <end position="290"/>
    </location>
</feature>
<dbReference type="SUPFAM" id="SSF46689">
    <property type="entry name" value="Homeodomain-like"/>
    <property type="match status" value="1"/>
</dbReference>
<dbReference type="PANTHER" id="PTHR43280">
    <property type="entry name" value="ARAC-FAMILY TRANSCRIPTIONAL REGULATOR"/>
    <property type="match status" value="1"/>
</dbReference>
<dbReference type="InterPro" id="IPR037923">
    <property type="entry name" value="HTH-like"/>
</dbReference>
<name>A0AAU9DB24_9BACT</name>
<dbReference type="SUPFAM" id="SSF51215">
    <property type="entry name" value="Regulatory protein AraC"/>
    <property type="match status" value="1"/>
</dbReference>
<sequence length="291" mass="33461">MKPDNNIPTYSLNAFGGSLGDAKPFSVEEFNANRHFEVQYPHRHDFFEVLFLTQGSGIHIIDDHRYDITPPCLFFLSPGQAHRLELSKDIGGYIFLFSADFYLLDKSDKNRLLELPFFFNAQQRNPPLVLQNETDKEFLSNLFARGVENMSAGHDDYGIIGSILDLVLNTCHQLYPAELSKGKKSKGQILVKKFRMLIEENYRKNPTVQQYADWLNITPNHLTQTVKSVTGKTSLDLIKEKSILEIKRLLIHTDLSVTEIADMNNFSDQSYLTKVFKRHAGMTPSEYRDRH</sequence>
<keyword evidence="6" id="KW-1185">Reference proteome</keyword>
<reference evidence="5 6" key="1">
    <citation type="submission" date="2021-12" db="EMBL/GenBank/DDBJ databases">
        <title>Genome sequencing of bacteria with rrn-lacking chromosome and rrn-plasmid.</title>
        <authorList>
            <person name="Anda M."/>
            <person name="Iwasaki W."/>
        </authorList>
    </citation>
    <scope>NUCLEOTIDE SEQUENCE [LARGE SCALE GENOMIC DNA]</scope>
    <source>
        <strain evidence="5 6">DSM 100852</strain>
        <plasmid evidence="5 6">pFA1</plasmid>
    </source>
</reference>
<dbReference type="GO" id="GO:0003700">
    <property type="term" value="F:DNA-binding transcription factor activity"/>
    <property type="evidence" value="ECO:0007669"/>
    <property type="project" value="InterPro"/>
</dbReference>
<geneLocation type="plasmid" evidence="5 6">
    <name>pFA1</name>
</geneLocation>
<evidence type="ECO:0000259" key="4">
    <source>
        <dbReference type="PROSITE" id="PS01124"/>
    </source>
</evidence>
<accession>A0AAU9DB24</accession>
<dbReference type="InterPro" id="IPR003313">
    <property type="entry name" value="AraC-bd"/>
</dbReference>
<evidence type="ECO:0000313" key="5">
    <source>
        <dbReference type="EMBL" id="BDD11734.1"/>
    </source>
</evidence>
<dbReference type="InterPro" id="IPR018060">
    <property type="entry name" value="HTH_AraC"/>
</dbReference>
<dbReference type="SMART" id="SM00342">
    <property type="entry name" value="HTH_ARAC"/>
    <property type="match status" value="1"/>
</dbReference>
<dbReference type="Gene3D" id="2.60.120.10">
    <property type="entry name" value="Jelly Rolls"/>
    <property type="match status" value="1"/>
</dbReference>
<evidence type="ECO:0000256" key="2">
    <source>
        <dbReference type="ARBA" id="ARBA00023125"/>
    </source>
</evidence>
<dbReference type="PROSITE" id="PS01124">
    <property type="entry name" value="HTH_ARAC_FAMILY_2"/>
    <property type="match status" value="1"/>
</dbReference>
<dbReference type="EMBL" id="AP025315">
    <property type="protein sequence ID" value="BDD11734.1"/>
    <property type="molecule type" value="Genomic_DNA"/>
</dbReference>
<dbReference type="InterPro" id="IPR014710">
    <property type="entry name" value="RmlC-like_jellyroll"/>
</dbReference>
<keyword evidence="2" id="KW-0238">DNA-binding</keyword>
<dbReference type="AlphaFoldDB" id="A0AAU9DB24"/>
<dbReference type="Pfam" id="PF12833">
    <property type="entry name" value="HTH_18"/>
    <property type="match status" value="1"/>
</dbReference>
<gene>
    <name evidence="5" type="ORF">FUAX_41660</name>
</gene>
<evidence type="ECO:0000256" key="1">
    <source>
        <dbReference type="ARBA" id="ARBA00023015"/>
    </source>
</evidence>
<dbReference type="RefSeq" id="WP_338394847.1">
    <property type="nucleotide sequence ID" value="NZ_AP025315.1"/>
</dbReference>
<dbReference type="KEGG" id="fax:FUAX_41660"/>
<evidence type="ECO:0000256" key="3">
    <source>
        <dbReference type="ARBA" id="ARBA00023163"/>
    </source>
</evidence>
<keyword evidence="3" id="KW-0804">Transcription</keyword>
<dbReference type="Pfam" id="PF02311">
    <property type="entry name" value="AraC_binding"/>
    <property type="match status" value="1"/>
</dbReference>
<keyword evidence="1" id="KW-0805">Transcription regulation</keyword>
<dbReference type="Gene3D" id="1.10.10.60">
    <property type="entry name" value="Homeodomain-like"/>
    <property type="match status" value="2"/>
</dbReference>
<dbReference type="InterPro" id="IPR009057">
    <property type="entry name" value="Homeodomain-like_sf"/>
</dbReference>
<dbReference type="PANTHER" id="PTHR43280:SF32">
    <property type="entry name" value="TRANSCRIPTIONAL REGULATORY PROTEIN"/>
    <property type="match status" value="1"/>
</dbReference>
<dbReference type="GO" id="GO:0043565">
    <property type="term" value="F:sequence-specific DNA binding"/>
    <property type="evidence" value="ECO:0007669"/>
    <property type="project" value="InterPro"/>
</dbReference>
<organism evidence="5 6">
    <name type="scientific">Fulvitalea axinellae</name>
    <dbReference type="NCBI Taxonomy" id="1182444"/>
    <lineage>
        <taxon>Bacteria</taxon>
        <taxon>Pseudomonadati</taxon>
        <taxon>Bacteroidota</taxon>
        <taxon>Cytophagia</taxon>
        <taxon>Cytophagales</taxon>
        <taxon>Persicobacteraceae</taxon>
        <taxon>Fulvitalea</taxon>
    </lineage>
</organism>
<evidence type="ECO:0000313" key="6">
    <source>
        <dbReference type="Proteomes" id="UP001348817"/>
    </source>
</evidence>
<protein>
    <submittedName>
        <fullName evidence="5">AraC family transcriptional regulator</fullName>
    </submittedName>
</protein>